<reference evidence="1" key="1">
    <citation type="submission" date="2021-04" db="EMBL/GenBank/DDBJ databases">
        <authorList>
            <person name="Rodrigo-Torres L."/>
            <person name="Arahal R. D."/>
            <person name="Lucena T."/>
        </authorList>
    </citation>
    <scope>NUCLEOTIDE SEQUENCE</scope>
    <source>
        <strain evidence="1">CECT 9275</strain>
    </source>
</reference>
<dbReference type="AlphaFoldDB" id="A0A916JH87"/>
<name>A0A916JH87_9BACT</name>
<keyword evidence="2" id="KW-1185">Reference proteome</keyword>
<dbReference type="Proteomes" id="UP000680038">
    <property type="component" value="Unassembled WGS sequence"/>
</dbReference>
<organism evidence="1 2">
    <name type="scientific">Dyadobacter helix</name>
    <dbReference type="NCBI Taxonomy" id="2822344"/>
    <lineage>
        <taxon>Bacteria</taxon>
        <taxon>Pseudomonadati</taxon>
        <taxon>Bacteroidota</taxon>
        <taxon>Cytophagia</taxon>
        <taxon>Cytophagales</taxon>
        <taxon>Spirosomataceae</taxon>
        <taxon>Dyadobacter</taxon>
    </lineage>
</organism>
<dbReference type="Pfam" id="PF22668">
    <property type="entry name" value="DUF7009"/>
    <property type="match status" value="1"/>
</dbReference>
<dbReference type="InterPro" id="IPR053825">
    <property type="entry name" value="DUF7009"/>
</dbReference>
<sequence length="122" mass="13925">MKIRINGNSVRYRLSKSEVEKLAADGYLESHATFGTQRFIYAIEETAVFEKLSAAFKENKITVYAPMDFLKTWADSQTIGLDATIRYDDGETLYLLIEKDFKCIDNTSEDQSDNYDNPKAVC</sequence>
<dbReference type="RefSeq" id="WP_215239757.1">
    <property type="nucleotide sequence ID" value="NZ_CAJRAF010000002.1"/>
</dbReference>
<dbReference type="EMBL" id="CAJRAF010000002">
    <property type="protein sequence ID" value="CAG5003791.1"/>
    <property type="molecule type" value="Genomic_DNA"/>
</dbReference>
<evidence type="ECO:0000313" key="1">
    <source>
        <dbReference type="EMBL" id="CAG5003791.1"/>
    </source>
</evidence>
<evidence type="ECO:0000313" key="2">
    <source>
        <dbReference type="Proteomes" id="UP000680038"/>
    </source>
</evidence>
<proteinExistence type="predicted"/>
<gene>
    <name evidence="1" type="ORF">DYBT9275_03230</name>
</gene>
<comment type="caution">
    <text evidence="1">The sequence shown here is derived from an EMBL/GenBank/DDBJ whole genome shotgun (WGS) entry which is preliminary data.</text>
</comment>
<protein>
    <submittedName>
        <fullName evidence="1">Uncharacterized protein</fullName>
    </submittedName>
</protein>
<accession>A0A916JH87</accession>